<accession>A0A1G9I1A8</accession>
<dbReference type="OrthoDB" id="3730404at2"/>
<evidence type="ECO:0000256" key="1">
    <source>
        <dbReference type="SAM" id="SignalP"/>
    </source>
</evidence>
<dbReference type="Proteomes" id="UP000199475">
    <property type="component" value="Unassembled WGS sequence"/>
</dbReference>
<evidence type="ECO:0008006" key="4">
    <source>
        <dbReference type="Google" id="ProtNLM"/>
    </source>
</evidence>
<dbReference type="RefSeq" id="WP_143008196.1">
    <property type="nucleotide sequence ID" value="NZ_FNGP01000001.1"/>
</dbReference>
<organism evidence="2 3">
    <name type="scientific">Tessaracoccus oleiagri</name>
    <dbReference type="NCBI Taxonomy" id="686624"/>
    <lineage>
        <taxon>Bacteria</taxon>
        <taxon>Bacillati</taxon>
        <taxon>Actinomycetota</taxon>
        <taxon>Actinomycetes</taxon>
        <taxon>Propionibacteriales</taxon>
        <taxon>Propionibacteriaceae</taxon>
        <taxon>Tessaracoccus</taxon>
    </lineage>
</organism>
<dbReference type="EMBL" id="FNGP01000001">
    <property type="protein sequence ID" value="SDL19028.1"/>
    <property type="molecule type" value="Genomic_DNA"/>
</dbReference>
<keyword evidence="3" id="KW-1185">Reference proteome</keyword>
<evidence type="ECO:0000313" key="3">
    <source>
        <dbReference type="Proteomes" id="UP000199475"/>
    </source>
</evidence>
<sequence length="156" mass="16435">MARVLVGVAAGCCLALAACGSPAERDLPSPTPTVPHVALPKPKLPWNEDFAAHIELERVSVGEQSLLLPKGIRLPDDAAVAAATEATVVLADPDPASVVRAVESSGRRSGYVEYAAYDDVTVWLGHGMVVRLEARRGAQVLAWAPESMKDAFADSH</sequence>
<dbReference type="AlphaFoldDB" id="A0A1G9I1A8"/>
<evidence type="ECO:0000313" key="2">
    <source>
        <dbReference type="EMBL" id="SDL19028.1"/>
    </source>
</evidence>
<reference evidence="2 3" key="1">
    <citation type="submission" date="2016-10" db="EMBL/GenBank/DDBJ databases">
        <authorList>
            <person name="de Groot N.N."/>
        </authorList>
    </citation>
    <scope>NUCLEOTIDE SEQUENCE [LARGE SCALE GENOMIC DNA]</scope>
    <source>
        <strain evidence="2 3">CGMCC 1.9159</strain>
    </source>
</reference>
<feature type="chain" id="PRO_5039565743" description="Lipoprotein" evidence="1">
    <location>
        <begin position="18"/>
        <end position="156"/>
    </location>
</feature>
<protein>
    <recommendedName>
        <fullName evidence="4">Lipoprotein</fullName>
    </recommendedName>
</protein>
<keyword evidence="1" id="KW-0732">Signal</keyword>
<gene>
    <name evidence="2" type="ORF">SAMN04488242_0664</name>
</gene>
<proteinExistence type="predicted"/>
<name>A0A1G9I1A8_9ACTN</name>
<dbReference type="PROSITE" id="PS51257">
    <property type="entry name" value="PROKAR_LIPOPROTEIN"/>
    <property type="match status" value="1"/>
</dbReference>
<feature type="signal peptide" evidence="1">
    <location>
        <begin position="1"/>
        <end position="17"/>
    </location>
</feature>